<evidence type="ECO:0000256" key="7">
    <source>
        <dbReference type="ARBA" id="ARBA00024033"/>
    </source>
</evidence>
<evidence type="ECO:0000256" key="4">
    <source>
        <dbReference type="ARBA" id="ARBA00022692"/>
    </source>
</evidence>
<accession>A0A542ZK18</accession>
<keyword evidence="5 8" id="KW-1133">Transmembrane helix</keyword>
<keyword evidence="3" id="KW-0808">Transferase</keyword>
<comment type="caution">
    <text evidence="9">The sequence shown here is derived from an EMBL/GenBank/DDBJ whole genome shotgun (WGS) entry which is preliminary data.</text>
</comment>
<evidence type="ECO:0000256" key="1">
    <source>
        <dbReference type="ARBA" id="ARBA00004651"/>
    </source>
</evidence>
<gene>
    <name evidence="9" type="ORF">FB474_2079</name>
</gene>
<dbReference type="Proteomes" id="UP000319514">
    <property type="component" value="Unassembled WGS sequence"/>
</dbReference>
<feature type="transmembrane region" description="Helical" evidence="8">
    <location>
        <begin position="145"/>
        <end position="165"/>
    </location>
</feature>
<feature type="transmembrane region" description="Helical" evidence="8">
    <location>
        <begin position="115"/>
        <end position="139"/>
    </location>
</feature>
<keyword evidence="2" id="KW-1003">Cell membrane</keyword>
<feature type="transmembrane region" description="Helical" evidence="8">
    <location>
        <begin position="234"/>
        <end position="258"/>
    </location>
</feature>
<keyword evidence="10" id="KW-1185">Reference proteome</keyword>
<keyword evidence="4 8" id="KW-0812">Transmembrane</keyword>
<comment type="subcellular location">
    <subcellularLocation>
        <location evidence="1">Cell membrane</location>
        <topology evidence="1">Multi-pass membrane protein</topology>
    </subcellularLocation>
</comment>
<evidence type="ECO:0000256" key="2">
    <source>
        <dbReference type="ARBA" id="ARBA00022475"/>
    </source>
</evidence>
<feature type="transmembrane region" description="Helical" evidence="8">
    <location>
        <begin position="172"/>
        <end position="195"/>
    </location>
</feature>
<dbReference type="GO" id="GO:0016758">
    <property type="term" value="F:hexosyltransferase activity"/>
    <property type="evidence" value="ECO:0007669"/>
    <property type="project" value="InterPro"/>
</dbReference>
<dbReference type="GO" id="GO:0005886">
    <property type="term" value="C:plasma membrane"/>
    <property type="evidence" value="ECO:0007669"/>
    <property type="project" value="UniProtKB-SubCell"/>
</dbReference>
<dbReference type="RefSeq" id="WP_185746113.1">
    <property type="nucleotide sequence ID" value="NZ_VFOQ01000001.1"/>
</dbReference>
<organism evidence="9 10">
    <name type="scientific">Oryzihumus leptocrescens</name>
    <dbReference type="NCBI Taxonomy" id="297536"/>
    <lineage>
        <taxon>Bacteria</taxon>
        <taxon>Bacillati</taxon>
        <taxon>Actinomycetota</taxon>
        <taxon>Actinomycetes</taxon>
        <taxon>Micrococcales</taxon>
        <taxon>Intrasporangiaceae</taxon>
        <taxon>Oryzihumus</taxon>
    </lineage>
</organism>
<name>A0A542ZK18_9MICO</name>
<dbReference type="EMBL" id="VFOQ01000001">
    <property type="protein sequence ID" value="TQL60683.1"/>
    <property type="molecule type" value="Genomic_DNA"/>
</dbReference>
<feature type="transmembrane region" description="Helical" evidence="8">
    <location>
        <begin position="89"/>
        <end position="108"/>
    </location>
</feature>
<keyword evidence="6 8" id="KW-0472">Membrane</keyword>
<evidence type="ECO:0000256" key="6">
    <source>
        <dbReference type="ARBA" id="ARBA00023136"/>
    </source>
</evidence>
<evidence type="ECO:0000256" key="5">
    <source>
        <dbReference type="ARBA" id="ARBA00022989"/>
    </source>
</evidence>
<sequence length="292" mass="31529">MGSERLETLRRAFWVALVPGAALFLVMQVWVHVHGGMLGADSHAYWLAARDPQSWYTRPPAYRDAYLYSPAFAQLLWPLGQLPWRVFEVVWAAGQVAVLGWLLAPLGWRRGLTLAPFLVAELLLGNVYVFFAAALVLSLRRAPGALALPLLTKVAPGVVGVWFVARREWRALLQAAAATAAVVLVSVALAPHAWLDWVQFLARTAGGHGGSATLRLLVALGVCLYAARSGRAWLLAPALILACPVLGGYGPLAVLAAVPRLLRVQAAPLRGRHRVRRVAAPDLVPDAPRLPA</sequence>
<dbReference type="InterPro" id="IPR018584">
    <property type="entry name" value="GT87"/>
</dbReference>
<dbReference type="AlphaFoldDB" id="A0A542ZK18"/>
<feature type="transmembrane region" description="Helical" evidence="8">
    <location>
        <begin position="12"/>
        <end position="31"/>
    </location>
</feature>
<evidence type="ECO:0000313" key="10">
    <source>
        <dbReference type="Proteomes" id="UP000319514"/>
    </source>
</evidence>
<proteinExistence type="inferred from homology"/>
<protein>
    <submittedName>
        <fullName evidence="9">Uncharacterized protein DUF2029</fullName>
    </submittedName>
</protein>
<dbReference type="Pfam" id="PF09594">
    <property type="entry name" value="GT87"/>
    <property type="match status" value="1"/>
</dbReference>
<evidence type="ECO:0000313" key="9">
    <source>
        <dbReference type="EMBL" id="TQL60683.1"/>
    </source>
</evidence>
<evidence type="ECO:0000256" key="8">
    <source>
        <dbReference type="SAM" id="Phobius"/>
    </source>
</evidence>
<comment type="similarity">
    <text evidence="7">Belongs to the glycosyltransferase 87 family.</text>
</comment>
<reference evidence="9 10" key="1">
    <citation type="submission" date="2019-06" db="EMBL/GenBank/DDBJ databases">
        <title>Sequencing the genomes of 1000 actinobacteria strains.</title>
        <authorList>
            <person name="Klenk H.-P."/>
        </authorList>
    </citation>
    <scope>NUCLEOTIDE SEQUENCE [LARGE SCALE GENOMIC DNA]</scope>
    <source>
        <strain evidence="9 10">DSM 18082</strain>
    </source>
</reference>
<feature type="transmembrane region" description="Helical" evidence="8">
    <location>
        <begin position="207"/>
        <end position="227"/>
    </location>
</feature>
<evidence type="ECO:0000256" key="3">
    <source>
        <dbReference type="ARBA" id="ARBA00022679"/>
    </source>
</evidence>